<keyword evidence="1" id="KW-0732">Signal</keyword>
<name>A0A8H3VRH3_VENIN</name>
<dbReference type="EMBL" id="WNWR01000015">
    <property type="protein sequence ID" value="KAE9994049.1"/>
    <property type="molecule type" value="Genomic_DNA"/>
</dbReference>
<reference evidence="3 4" key="1">
    <citation type="submission" date="2019-07" db="EMBL/GenBank/DDBJ databases">
        <title>Venturia inaequalis Genome Resource.</title>
        <authorList>
            <person name="Lichtner F.J."/>
        </authorList>
    </citation>
    <scope>NUCLEOTIDE SEQUENCE [LARGE SCALE GENOMIC DNA]</scope>
    <source>
        <strain evidence="2">Bline_iso_100314</strain>
        <strain evidence="3 4">DMI_063113</strain>
    </source>
</reference>
<accession>A0A8H3VRH3</accession>
<dbReference type="AlphaFoldDB" id="A0A8H3VRH3"/>
<gene>
    <name evidence="2" type="ORF">BLS_009927</name>
    <name evidence="3" type="ORF">EG327_001782</name>
</gene>
<feature type="signal peptide" evidence="1">
    <location>
        <begin position="1"/>
        <end position="17"/>
    </location>
</feature>
<dbReference type="PANTHER" id="PTHR38123:SF6">
    <property type="entry name" value="CELL WALL SERINE-THREONINE-RICH GALACTOMANNOPROTEIN MP1 (AFU_ORTHOLOGUE AFUA_4G03240)"/>
    <property type="match status" value="1"/>
</dbReference>
<dbReference type="Gene3D" id="1.20.1280.140">
    <property type="match status" value="1"/>
</dbReference>
<dbReference type="Pfam" id="PF12296">
    <property type="entry name" value="HsbA"/>
    <property type="match status" value="1"/>
</dbReference>
<dbReference type="EMBL" id="WNWQ01000948">
    <property type="protein sequence ID" value="KAE9962874.1"/>
    <property type="molecule type" value="Genomic_DNA"/>
</dbReference>
<dbReference type="OrthoDB" id="2422134at2759"/>
<evidence type="ECO:0000256" key="1">
    <source>
        <dbReference type="SAM" id="SignalP"/>
    </source>
</evidence>
<feature type="chain" id="PRO_5044690929" evidence="1">
    <location>
        <begin position="18"/>
        <end position="186"/>
    </location>
</feature>
<sequence>MRFSIFASLALVGTSLAAPSSSLQKRQEISNVDFVLDGYKGILKNSEQLITKITSMKSGDDVAAVLKEMSTLTADSTKITEKMIADINKTPGKMTVAAAFSVAKPSGDVAISTVTIIDDLVLKKDLFVKAKVHTIVLEDLNKLYEESSKFVTAAKSKIPDQFVAAASPRFQQLLDSLKKGIDAFKV</sequence>
<protein>
    <submittedName>
        <fullName evidence="3">Uncharacterized protein</fullName>
    </submittedName>
</protein>
<evidence type="ECO:0000313" key="4">
    <source>
        <dbReference type="Proteomes" id="UP000490939"/>
    </source>
</evidence>
<comment type="caution">
    <text evidence="3">The sequence shown here is derived from an EMBL/GenBank/DDBJ whole genome shotgun (WGS) entry which is preliminary data.</text>
</comment>
<dbReference type="InterPro" id="IPR021054">
    <property type="entry name" value="Cell_wall_mannoprotein_1"/>
</dbReference>
<dbReference type="Proteomes" id="UP000490939">
    <property type="component" value="Unassembled WGS sequence"/>
</dbReference>
<dbReference type="GO" id="GO:0005576">
    <property type="term" value="C:extracellular region"/>
    <property type="evidence" value="ECO:0007669"/>
    <property type="project" value="TreeGrafter"/>
</dbReference>
<keyword evidence="4" id="KW-1185">Reference proteome</keyword>
<dbReference type="Proteomes" id="UP000433883">
    <property type="component" value="Unassembled WGS sequence"/>
</dbReference>
<dbReference type="PANTHER" id="PTHR38123">
    <property type="entry name" value="CELL WALL SERINE-THREONINE-RICH GALACTOMANNOPROTEIN MP1 (AFU_ORTHOLOGUE AFUA_4G03240)"/>
    <property type="match status" value="1"/>
</dbReference>
<evidence type="ECO:0000313" key="2">
    <source>
        <dbReference type="EMBL" id="KAE9962874.1"/>
    </source>
</evidence>
<evidence type="ECO:0000313" key="3">
    <source>
        <dbReference type="EMBL" id="KAE9994049.1"/>
    </source>
</evidence>
<organism evidence="3 4">
    <name type="scientific">Venturia inaequalis</name>
    <name type="common">Apple scab fungus</name>
    <dbReference type="NCBI Taxonomy" id="5025"/>
    <lineage>
        <taxon>Eukaryota</taxon>
        <taxon>Fungi</taxon>
        <taxon>Dikarya</taxon>
        <taxon>Ascomycota</taxon>
        <taxon>Pezizomycotina</taxon>
        <taxon>Dothideomycetes</taxon>
        <taxon>Pleosporomycetidae</taxon>
        <taxon>Venturiales</taxon>
        <taxon>Venturiaceae</taxon>
        <taxon>Venturia</taxon>
    </lineage>
</organism>
<proteinExistence type="predicted"/>